<dbReference type="GO" id="GO:0009277">
    <property type="term" value="C:fungal-type cell wall"/>
    <property type="evidence" value="ECO:0007669"/>
    <property type="project" value="TreeGrafter"/>
</dbReference>
<evidence type="ECO:0000256" key="12">
    <source>
        <dbReference type="ARBA" id="ARBA00023180"/>
    </source>
</evidence>
<evidence type="ECO:0000256" key="21">
    <source>
        <dbReference type="SAM" id="Phobius"/>
    </source>
</evidence>
<evidence type="ECO:0000256" key="5">
    <source>
        <dbReference type="ARBA" id="ARBA00012780"/>
    </source>
</evidence>
<comment type="caution">
    <text evidence="22">The sequence shown here is derived from an EMBL/GenBank/DDBJ whole genome shotgun (WGS) entry which is preliminary data.</text>
</comment>
<keyword evidence="14" id="KW-0961">Cell wall biogenesis/degradation</keyword>
<keyword evidence="9" id="KW-0732">Signal</keyword>
<dbReference type="InterPro" id="IPR050732">
    <property type="entry name" value="Beta-glucan_modifiers"/>
</dbReference>
<comment type="subcellular location">
    <subcellularLocation>
        <location evidence="3">Cell membrane</location>
        <topology evidence="3">Single-pass type II membrane protein</topology>
    </subcellularLocation>
    <subcellularLocation>
        <location evidence="2">Secreted</location>
        <location evidence="2">Cell wall</location>
    </subcellularLocation>
</comment>
<dbReference type="Proteomes" id="UP001295794">
    <property type="component" value="Unassembled WGS sequence"/>
</dbReference>
<evidence type="ECO:0000256" key="6">
    <source>
        <dbReference type="ARBA" id="ARBA00022475"/>
    </source>
</evidence>
<evidence type="ECO:0000256" key="1">
    <source>
        <dbReference type="ARBA" id="ARBA00000382"/>
    </source>
</evidence>
<protein>
    <recommendedName>
        <fullName evidence="5">glucan endo-1,3-beta-D-glucosidase</fullName>
        <ecNumber evidence="5">3.2.1.39</ecNumber>
    </recommendedName>
    <alternativeName>
        <fullName evidence="18">Endo-1,3-beta-glucanase btgC</fullName>
    </alternativeName>
    <alternativeName>
        <fullName evidence="17">Laminarinase btgC</fullName>
    </alternativeName>
</protein>
<feature type="transmembrane region" description="Helical" evidence="21">
    <location>
        <begin position="109"/>
        <end position="133"/>
    </location>
</feature>
<evidence type="ECO:0000313" key="22">
    <source>
        <dbReference type="EMBL" id="CAK5275355.1"/>
    </source>
</evidence>
<evidence type="ECO:0000256" key="2">
    <source>
        <dbReference type="ARBA" id="ARBA00004191"/>
    </source>
</evidence>
<feature type="non-terminal residue" evidence="22">
    <location>
        <position position="1"/>
    </location>
</feature>
<dbReference type="PANTHER" id="PTHR16631:SF17">
    <property type="entry name" value="GLUCAN ENDO-1,3-BETA-GLUCOSIDASE BTGC"/>
    <property type="match status" value="1"/>
</dbReference>
<keyword evidence="23" id="KW-1185">Reference proteome</keyword>
<proteinExistence type="inferred from homology"/>
<keyword evidence="8" id="KW-0964">Secreted</keyword>
<keyword evidence="7" id="KW-0134">Cell wall</keyword>
<name>A0AAD2HHJ8_9AGAR</name>
<evidence type="ECO:0000256" key="7">
    <source>
        <dbReference type="ARBA" id="ARBA00022512"/>
    </source>
</evidence>
<dbReference type="GO" id="GO:0009986">
    <property type="term" value="C:cell surface"/>
    <property type="evidence" value="ECO:0007669"/>
    <property type="project" value="TreeGrafter"/>
</dbReference>
<evidence type="ECO:0000256" key="14">
    <source>
        <dbReference type="ARBA" id="ARBA00023316"/>
    </source>
</evidence>
<evidence type="ECO:0000313" key="23">
    <source>
        <dbReference type="Proteomes" id="UP001295794"/>
    </source>
</evidence>
<dbReference type="GO" id="GO:0005886">
    <property type="term" value="C:plasma membrane"/>
    <property type="evidence" value="ECO:0007669"/>
    <property type="project" value="UniProtKB-SubCell"/>
</dbReference>
<evidence type="ECO:0000256" key="3">
    <source>
        <dbReference type="ARBA" id="ARBA00004401"/>
    </source>
</evidence>
<dbReference type="EC" id="3.2.1.39" evidence="5"/>
<evidence type="ECO:0000256" key="20">
    <source>
        <dbReference type="SAM" id="MobiDB-lite"/>
    </source>
</evidence>
<organism evidence="22 23">
    <name type="scientific">Mycena citricolor</name>
    <dbReference type="NCBI Taxonomy" id="2018698"/>
    <lineage>
        <taxon>Eukaryota</taxon>
        <taxon>Fungi</taxon>
        <taxon>Dikarya</taxon>
        <taxon>Basidiomycota</taxon>
        <taxon>Agaricomycotina</taxon>
        <taxon>Agaricomycetes</taxon>
        <taxon>Agaricomycetidae</taxon>
        <taxon>Agaricales</taxon>
        <taxon>Marasmiineae</taxon>
        <taxon>Mycenaceae</taxon>
        <taxon>Mycena</taxon>
    </lineage>
</organism>
<keyword evidence="12" id="KW-0325">Glycoprotein</keyword>
<dbReference type="AlphaFoldDB" id="A0AAD2HHJ8"/>
<keyword evidence="10" id="KW-0378">Hydrolase</keyword>
<keyword evidence="21" id="KW-1133">Transmembrane helix</keyword>
<evidence type="ECO:0000256" key="17">
    <source>
        <dbReference type="ARBA" id="ARBA00042373"/>
    </source>
</evidence>
<dbReference type="GO" id="GO:0042973">
    <property type="term" value="F:glucan endo-1,3-beta-D-glucosidase activity"/>
    <property type="evidence" value="ECO:0007669"/>
    <property type="project" value="UniProtKB-EC"/>
</dbReference>
<keyword evidence="21" id="KW-0812">Transmembrane</keyword>
<comment type="similarity">
    <text evidence="4 19">Belongs to the glycosyl hydrolase 17 family.</text>
</comment>
<sequence length="512" mass="54771">CTLGVWQSGQGGTNLLPFYFTFSSLSRHDCLFFSSVLRAMSYPFNNTQYHAVGNNNDYGNAGYTAPQGGYSDFANQNGSNNNSNTYSAFEHTDSYAPFATTKSTSRKKYGVIGGSVVALIIVIAVGVGVGVVVSHNHKNTSAASSSKSSNSSSAQPSGIPSTISVTNVTGLIHWTDPNDPSTFVKDDRLHQSFYGFAYTPYGSQLPSCGNSLDQVIADIQILSQLTKRIRLYGSDCNQTALVLEAIKQTKVDMKVFLGNYPSLSDGGVAYARQRDTMQSALQTYGSTNVAGITVGNEVILNYLTDNGGSQQDPNGLVGNQAATLLLVNITDTKAMVQSLGLTIPVGNSDAGSYSNNLILAQVDYFMANVHPWFANTAIADAASWTADFFTSTDVAAVNGVSNKPTAYIAETGWPTNSSSAAAKTNGAADASVANLQIFLDTFVCASNTNGTGYFFFEYFDEGWKDAQFGGVEGWWGVFHAKFVIPHRATYFSHSRLSSRTMKDVTIPTCTLS</sequence>
<feature type="compositionally biased region" description="Low complexity" evidence="20">
    <location>
        <begin position="140"/>
        <end position="154"/>
    </location>
</feature>
<dbReference type="EMBL" id="CAVNYO010000405">
    <property type="protein sequence ID" value="CAK5275355.1"/>
    <property type="molecule type" value="Genomic_DNA"/>
</dbReference>
<reference evidence="22" key="1">
    <citation type="submission" date="2023-11" db="EMBL/GenBank/DDBJ databases">
        <authorList>
            <person name="De Vega J J."/>
            <person name="De Vega J J."/>
        </authorList>
    </citation>
    <scope>NUCLEOTIDE SEQUENCE</scope>
</reference>
<gene>
    <name evidence="22" type="ORF">MYCIT1_LOCUS23059</name>
</gene>
<dbReference type="Pfam" id="PF00332">
    <property type="entry name" value="Glyco_hydro_17"/>
    <property type="match status" value="1"/>
</dbReference>
<dbReference type="GO" id="GO:0005576">
    <property type="term" value="C:extracellular region"/>
    <property type="evidence" value="ECO:0007669"/>
    <property type="project" value="TreeGrafter"/>
</dbReference>
<dbReference type="Gene3D" id="3.20.20.80">
    <property type="entry name" value="Glycosidases"/>
    <property type="match status" value="2"/>
</dbReference>
<dbReference type="GO" id="GO:0000272">
    <property type="term" value="P:polysaccharide catabolic process"/>
    <property type="evidence" value="ECO:0007669"/>
    <property type="project" value="UniProtKB-KW"/>
</dbReference>
<dbReference type="PANTHER" id="PTHR16631">
    <property type="entry name" value="GLUCAN 1,3-BETA-GLUCOSIDASE"/>
    <property type="match status" value="1"/>
</dbReference>
<evidence type="ECO:0000256" key="15">
    <source>
        <dbReference type="ARBA" id="ARBA00023326"/>
    </source>
</evidence>
<evidence type="ECO:0000256" key="19">
    <source>
        <dbReference type="RuleBase" id="RU004335"/>
    </source>
</evidence>
<evidence type="ECO:0000256" key="10">
    <source>
        <dbReference type="ARBA" id="ARBA00022801"/>
    </source>
</evidence>
<evidence type="ECO:0000256" key="18">
    <source>
        <dbReference type="ARBA" id="ARBA00043078"/>
    </source>
</evidence>
<accession>A0AAD2HHJ8</accession>
<evidence type="ECO:0000256" key="9">
    <source>
        <dbReference type="ARBA" id="ARBA00022729"/>
    </source>
</evidence>
<comment type="function">
    <text evidence="16">Glucanases play a role in cell expansion during growth, in cell-cell fusion during mating, and in spore release during sporulation. This enzyme may be involved in beta-glucan degradation. Active on laminarin and lichenan.</text>
</comment>
<dbReference type="InterPro" id="IPR017853">
    <property type="entry name" value="GH"/>
</dbReference>
<keyword evidence="6" id="KW-1003">Cell membrane</keyword>
<evidence type="ECO:0000256" key="8">
    <source>
        <dbReference type="ARBA" id="ARBA00022525"/>
    </source>
</evidence>
<evidence type="ECO:0000256" key="11">
    <source>
        <dbReference type="ARBA" id="ARBA00023136"/>
    </source>
</evidence>
<evidence type="ECO:0000256" key="13">
    <source>
        <dbReference type="ARBA" id="ARBA00023277"/>
    </source>
</evidence>
<evidence type="ECO:0000256" key="4">
    <source>
        <dbReference type="ARBA" id="ARBA00008773"/>
    </source>
</evidence>
<dbReference type="SUPFAM" id="SSF51445">
    <property type="entry name" value="(Trans)glycosidases"/>
    <property type="match status" value="1"/>
</dbReference>
<dbReference type="InterPro" id="IPR000490">
    <property type="entry name" value="Glyco_hydro_17"/>
</dbReference>
<keyword evidence="15" id="KW-0624">Polysaccharide degradation</keyword>
<evidence type="ECO:0000256" key="16">
    <source>
        <dbReference type="ARBA" id="ARBA00037649"/>
    </source>
</evidence>
<dbReference type="GO" id="GO:0071555">
    <property type="term" value="P:cell wall organization"/>
    <property type="evidence" value="ECO:0007669"/>
    <property type="project" value="UniProtKB-KW"/>
</dbReference>
<keyword evidence="11 21" id="KW-0472">Membrane</keyword>
<comment type="catalytic activity">
    <reaction evidence="1">
        <text>Hydrolysis of (1-&gt;3)-beta-D-glucosidic linkages in (1-&gt;3)-beta-D-glucans.</text>
        <dbReference type="EC" id="3.2.1.39"/>
    </reaction>
</comment>
<keyword evidence="13" id="KW-0119">Carbohydrate metabolism</keyword>
<feature type="region of interest" description="Disordered" evidence="20">
    <location>
        <begin position="140"/>
        <end position="159"/>
    </location>
</feature>